<dbReference type="PROSITE" id="PS50082">
    <property type="entry name" value="WD_REPEATS_2"/>
    <property type="match status" value="2"/>
</dbReference>
<feature type="repeat" description="WD" evidence="5">
    <location>
        <begin position="200"/>
        <end position="242"/>
    </location>
</feature>
<dbReference type="SMART" id="SM00320">
    <property type="entry name" value="WD40"/>
    <property type="match status" value="6"/>
</dbReference>
<evidence type="ECO:0000256" key="5">
    <source>
        <dbReference type="PROSITE-ProRule" id="PRU00221"/>
    </source>
</evidence>
<keyword evidence="4" id="KW-0539">Nucleus</keyword>
<evidence type="ECO:0000256" key="2">
    <source>
        <dbReference type="ARBA" id="ARBA00022574"/>
    </source>
</evidence>
<evidence type="ECO:0008006" key="8">
    <source>
        <dbReference type="Google" id="ProtNLM"/>
    </source>
</evidence>
<evidence type="ECO:0000256" key="1">
    <source>
        <dbReference type="ARBA" id="ARBA00004123"/>
    </source>
</evidence>
<keyword evidence="3" id="KW-0677">Repeat</keyword>
<dbReference type="PANTHER" id="PTHR22652:SF0">
    <property type="entry name" value="NUCLEOPORIN NUP43"/>
    <property type="match status" value="1"/>
</dbReference>
<dbReference type="PROSITE" id="PS00678">
    <property type="entry name" value="WD_REPEATS_1"/>
    <property type="match status" value="1"/>
</dbReference>
<proteinExistence type="predicted"/>
<dbReference type="Proteomes" id="UP000827092">
    <property type="component" value="Unassembled WGS sequence"/>
</dbReference>
<evidence type="ECO:0000256" key="3">
    <source>
        <dbReference type="ARBA" id="ARBA00022737"/>
    </source>
</evidence>
<keyword evidence="2 5" id="KW-0853">WD repeat</keyword>
<protein>
    <recommendedName>
        <fullName evidence="8">Nucleoporin Nup43</fullName>
    </recommendedName>
</protein>
<sequence length="353" mass="39312">MSHVKIKFVSRKVSKVRWKPKDSSVFVTGSYDDEKNNICVWKFPDLSMKQDDENEIDEDPQLTACLPFKGCVTDLKVVTENLLFASSSLGDVHIVNYSDEEVNCVHTWKNTHSFSNGSASVTGLSVKGQELVSVGEDGKLCLFNYSSRQKVQEIEGSDVCSYTAVTYLRHQEICAGNSLGYLQLWDLRTTSEAANHLLHLSREQQGVSALNVHPTQSHILAAGYEDGILSIWDMRNDRKPMCFLEGHSGPISELMFHPSNPDFLYTCSWDGSVWQWDSSGLRSSASYASTNDSQSQTATKGNPWLLCDANRQKLEVLSLFSSSTCVNTIDLIGSSLIWGTDNEELCILNNILV</sequence>
<name>A0AAV6U8A9_9ARAC</name>
<evidence type="ECO:0000256" key="4">
    <source>
        <dbReference type="ARBA" id="ARBA00023242"/>
    </source>
</evidence>
<dbReference type="PANTHER" id="PTHR22652">
    <property type="entry name" value="NUCLEOPORIN NUP43"/>
    <property type="match status" value="1"/>
</dbReference>
<evidence type="ECO:0000313" key="6">
    <source>
        <dbReference type="EMBL" id="KAG8179814.1"/>
    </source>
</evidence>
<dbReference type="InterPro" id="IPR019775">
    <property type="entry name" value="WD40_repeat_CS"/>
</dbReference>
<dbReference type="AlphaFoldDB" id="A0AAV6U8A9"/>
<dbReference type="Gene3D" id="2.130.10.10">
    <property type="entry name" value="YVTN repeat-like/Quinoprotein amine dehydrogenase"/>
    <property type="match status" value="1"/>
</dbReference>
<dbReference type="PROSITE" id="PS50294">
    <property type="entry name" value="WD_REPEATS_REGION"/>
    <property type="match status" value="1"/>
</dbReference>
<dbReference type="InterPro" id="IPR036322">
    <property type="entry name" value="WD40_repeat_dom_sf"/>
</dbReference>
<organism evidence="6 7">
    <name type="scientific">Oedothorax gibbosus</name>
    <dbReference type="NCBI Taxonomy" id="931172"/>
    <lineage>
        <taxon>Eukaryota</taxon>
        <taxon>Metazoa</taxon>
        <taxon>Ecdysozoa</taxon>
        <taxon>Arthropoda</taxon>
        <taxon>Chelicerata</taxon>
        <taxon>Arachnida</taxon>
        <taxon>Araneae</taxon>
        <taxon>Araneomorphae</taxon>
        <taxon>Entelegynae</taxon>
        <taxon>Araneoidea</taxon>
        <taxon>Linyphiidae</taxon>
        <taxon>Erigoninae</taxon>
        <taxon>Oedothorax</taxon>
    </lineage>
</organism>
<accession>A0AAV6U8A9</accession>
<evidence type="ECO:0000313" key="7">
    <source>
        <dbReference type="Proteomes" id="UP000827092"/>
    </source>
</evidence>
<dbReference type="EMBL" id="JAFNEN010000601">
    <property type="protein sequence ID" value="KAG8179814.1"/>
    <property type="molecule type" value="Genomic_DNA"/>
</dbReference>
<keyword evidence="7" id="KW-1185">Reference proteome</keyword>
<reference evidence="6 7" key="1">
    <citation type="journal article" date="2022" name="Nat. Ecol. Evol.">
        <title>A masculinizing supergene underlies an exaggerated male reproductive morph in a spider.</title>
        <authorList>
            <person name="Hendrickx F."/>
            <person name="De Corte Z."/>
            <person name="Sonet G."/>
            <person name="Van Belleghem S.M."/>
            <person name="Kostlbacher S."/>
            <person name="Vangestel C."/>
        </authorList>
    </citation>
    <scope>NUCLEOTIDE SEQUENCE [LARGE SCALE GENOMIC DNA]</scope>
    <source>
        <strain evidence="6">W744_W776</strain>
    </source>
</reference>
<gene>
    <name evidence="6" type="ORF">JTE90_025981</name>
</gene>
<dbReference type="InterPro" id="IPR001680">
    <property type="entry name" value="WD40_rpt"/>
</dbReference>
<comment type="caution">
    <text evidence="6">The sequence shown here is derived from an EMBL/GenBank/DDBJ whole genome shotgun (WGS) entry which is preliminary data.</text>
</comment>
<dbReference type="SUPFAM" id="SSF50978">
    <property type="entry name" value="WD40 repeat-like"/>
    <property type="match status" value="1"/>
</dbReference>
<dbReference type="Pfam" id="PF00400">
    <property type="entry name" value="WD40"/>
    <property type="match status" value="2"/>
</dbReference>
<dbReference type="GO" id="GO:0031080">
    <property type="term" value="C:nuclear pore outer ring"/>
    <property type="evidence" value="ECO:0007669"/>
    <property type="project" value="TreeGrafter"/>
</dbReference>
<feature type="repeat" description="WD" evidence="5">
    <location>
        <begin position="244"/>
        <end position="277"/>
    </location>
</feature>
<dbReference type="InterPro" id="IPR015943">
    <property type="entry name" value="WD40/YVTN_repeat-like_dom_sf"/>
</dbReference>
<comment type="subcellular location">
    <subcellularLocation>
        <location evidence="1">Nucleus</location>
    </subcellularLocation>
</comment>